<reference evidence="2 3" key="1">
    <citation type="journal article" date="2015" name="Int. J. Syst. Evol. Microbiol.">
        <title>M ethanocaldococcus bathoardescens sp. nov., a hyperthermophilic methanogen isolated from a volcanically active deep-sea hydrothermal vent.</title>
        <authorList>
            <person name="Stewart L.C."/>
            <person name="Jung J.H."/>
            <person name="Kim Y.T."/>
            <person name="Kwon S.W."/>
            <person name="Park C.S."/>
            <person name="Holden J.F."/>
        </authorList>
    </citation>
    <scope>NUCLEOTIDE SEQUENCE [LARGE SCALE GENOMIC DNA]</scope>
    <source>
        <strain evidence="2 3">JH146</strain>
    </source>
</reference>
<dbReference type="STRING" id="1301915.JH146_1463"/>
<name>A0A076LCS4_9EURY</name>
<evidence type="ECO:0000313" key="2">
    <source>
        <dbReference type="EMBL" id="AIJ06305.1"/>
    </source>
</evidence>
<dbReference type="EMBL" id="CP009149">
    <property type="protein sequence ID" value="AIJ06305.1"/>
    <property type="molecule type" value="Genomic_DNA"/>
</dbReference>
<evidence type="ECO:0000313" key="3">
    <source>
        <dbReference type="Proteomes" id="UP000028781"/>
    </source>
</evidence>
<evidence type="ECO:0008006" key="4">
    <source>
        <dbReference type="Google" id="ProtNLM"/>
    </source>
</evidence>
<organism evidence="2 3">
    <name type="scientific">Methanocaldococcus bathoardescens</name>
    <dbReference type="NCBI Taxonomy" id="1301915"/>
    <lineage>
        <taxon>Archaea</taxon>
        <taxon>Methanobacteriati</taxon>
        <taxon>Methanobacteriota</taxon>
        <taxon>Methanomada group</taxon>
        <taxon>Methanococci</taxon>
        <taxon>Methanococcales</taxon>
        <taxon>Methanocaldococcaceae</taxon>
        <taxon>Methanocaldococcus</taxon>
    </lineage>
</organism>
<feature type="transmembrane region" description="Helical" evidence="1">
    <location>
        <begin position="372"/>
        <end position="392"/>
    </location>
</feature>
<feature type="transmembrane region" description="Helical" evidence="1">
    <location>
        <begin position="200"/>
        <end position="221"/>
    </location>
</feature>
<evidence type="ECO:0000256" key="1">
    <source>
        <dbReference type="SAM" id="Phobius"/>
    </source>
</evidence>
<dbReference type="GeneID" id="24892095"/>
<dbReference type="AlphaFoldDB" id="A0A076LCS4"/>
<protein>
    <recommendedName>
        <fullName evidence="4">Membrane protein 6-pyruvoyl-tetrahydropterin synthase-related domain-containing protein</fullName>
    </recommendedName>
</protein>
<dbReference type="OrthoDB" id="307366at2157"/>
<gene>
    <name evidence="2" type="ORF">JH146_1463</name>
</gene>
<dbReference type="HOGENOM" id="CLU_468231_0_0_2"/>
<keyword evidence="1" id="KW-0812">Transmembrane</keyword>
<dbReference type="RefSeq" id="WP_173400840.1">
    <property type="nucleotide sequence ID" value="NZ_CP009149.1"/>
</dbReference>
<feature type="transmembrane region" description="Helical" evidence="1">
    <location>
        <begin position="120"/>
        <end position="145"/>
    </location>
</feature>
<feature type="transmembrane region" description="Helical" evidence="1">
    <location>
        <begin position="166"/>
        <end position="188"/>
    </location>
</feature>
<dbReference type="Proteomes" id="UP000028781">
    <property type="component" value="Chromosome"/>
</dbReference>
<accession>A0A076LCS4</accession>
<keyword evidence="3" id="KW-1185">Reference proteome</keyword>
<keyword evidence="1" id="KW-0472">Membrane</keyword>
<feature type="transmembrane region" description="Helical" evidence="1">
    <location>
        <begin position="12"/>
        <end position="33"/>
    </location>
</feature>
<feature type="transmembrane region" description="Helical" evidence="1">
    <location>
        <begin position="341"/>
        <end position="360"/>
    </location>
</feature>
<sequence>MNIEKLKKYKILLIYLLLSIIISIPIFSDKYFFLLDMLPDLSNHNLINQFYGFVAPSYGGTLSFNILCSIISADIFQKLLLLFILFFSGFSAYSLAKKLTNSEIGSFYAGILYMVNPYTYIRIIVGHWFILFAYSLLPLGIRYFIELLENRDKNSIIKATLITSLIAFNTHTLFMTFMAYGIILIIKLAKEKSLKLLKPVSLFAISFTMINLYWLIPLLTAKSSSLVNYITIYDLYVFAPKIDSFSPLFTLASMYGFWRPTYTYAKDYLPFWEILFIIIFSLSIYGFISYYKNKKVGVYVISFALIWLIGLLFATGITGFFKDVFQFLFNHIFILKGMRETHKFVNLVVLSYSILGAFGLKKIIESHKSNKIKKIIMIFFILVPLIYSFTFFNEFDNQIKPTDYPKDWYEVNNFLNKDKDNFNILFFPWHLYMDIHWVPNKDKRIVNPSQTFFDKNVIFAENIEADSIYTEVYTPYQNYMNYLLENKEKINNFGSLVAPLGVKYVLLTKEVDYKNYDFLFKQKDLKLVLETENFYVFKNERYKGKIYSVEGVEYVKNLDELINLSNKEDVSKELILIGNGVNKTSDKWKSLNYKEINPAKYVIEDKPLKYIIFTNEYSKDWKLNGEKPLKAYGVVNAYEIKEKENKYIITYERFYKICLPSYIISLISLMLCIACLIKDKIKFRN</sequence>
<keyword evidence="1" id="KW-1133">Transmembrane helix</keyword>
<feature type="transmembrane region" description="Helical" evidence="1">
    <location>
        <begin position="270"/>
        <end position="291"/>
    </location>
</feature>
<proteinExistence type="predicted"/>
<feature type="transmembrane region" description="Helical" evidence="1">
    <location>
        <begin position="659"/>
        <end position="677"/>
    </location>
</feature>
<feature type="transmembrane region" description="Helical" evidence="1">
    <location>
        <begin position="298"/>
        <end position="321"/>
    </location>
</feature>
<feature type="transmembrane region" description="Helical" evidence="1">
    <location>
        <begin position="53"/>
        <end position="72"/>
    </location>
</feature>
<feature type="transmembrane region" description="Helical" evidence="1">
    <location>
        <begin position="233"/>
        <end position="258"/>
    </location>
</feature>
<dbReference type="KEGG" id="mjh:JH146_1463"/>
<feature type="transmembrane region" description="Helical" evidence="1">
    <location>
        <begin position="79"/>
        <end position="96"/>
    </location>
</feature>